<evidence type="ECO:0000313" key="3">
    <source>
        <dbReference type="Proteomes" id="UP000011867"/>
    </source>
</evidence>
<keyword evidence="1" id="KW-0472">Membrane</keyword>
<dbReference type="OrthoDB" id="56770at2157"/>
<dbReference type="GeneID" id="14651698"/>
<dbReference type="HOGENOM" id="CLU_028008_1_0_2"/>
<protein>
    <recommendedName>
        <fullName evidence="4">Exo-alpha-sialidase</fullName>
    </recommendedName>
</protein>
<organism evidence="2 3">
    <name type="scientific">Natronomonas moolapensis (strain DSM 18674 / CECT 7526 / JCM 14361 / 8.8.11)</name>
    <dbReference type="NCBI Taxonomy" id="268739"/>
    <lineage>
        <taxon>Archaea</taxon>
        <taxon>Methanobacteriati</taxon>
        <taxon>Methanobacteriota</taxon>
        <taxon>Stenosarchaea group</taxon>
        <taxon>Halobacteria</taxon>
        <taxon>Halobacteriales</taxon>
        <taxon>Natronomonadaceae</taxon>
        <taxon>Natronomonas</taxon>
    </lineage>
</organism>
<reference evidence="2 3" key="1">
    <citation type="journal article" date="2013" name="Genome Announc.">
        <title>Genome of the haloarchaeon Natronomonas moolapensis, a neutrophilic member of a previously haloalkaliphilic genus.</title>
        <authorList>
            <person name="Dyall-Smith M.L."/>
            <person name="Pfeiffer F."/>
            <person name="Oberwinkler T."/>
            <person name="Klee K."/>
            <person name="Rampp M."/>
            <person name="Palm P."/>
            <person name="Gross K."/>
            <person name="Schuster S.C."/>
            <person name="Oesterhelt D."/>
        </authorList>
    </citation>
    <scope>NUCLEOTIDE SEQUENCE [LARGE SCALE GENOMIC DNA]</scope>
    <source>
        <strain evidence="3">DSM 18674 / JCM 14361 / 8.8.11</strain>
    </source>
</reference>
<dbReference type="RefSeq" id="WP_015409996.1">
    <property type="nucleotide sequence ID" value="NC_020388.1"/>
</dbReference>
<dbReference type="KEGG" id="nmo:Nmlp_3104"/>
<evidence type="ECO:0000313" key="2">
    <source>
        <dbReference type="EMBL" id="CCQ37246.1"/>
    </source>
</evidence>
<dbReference type="PANTHER" id="PTHR35902">
    <property type="entry name" value="S-LAYER DOMAIN-LIKE PROTEIN-RELATED"/>
    <property type="match status" value="1"/>
</dbReference>
<feature type="transmembrane region" description="Helical" evidence="1">
    <location>
        <begin position="521"/>
        <end position="541"/>
    </location>
</feature>
<keyword evidence="1" id="KW-0812">Transmembrane</keyword>
<gene>
    <name evidence="2" type="ordered locus">Nmlp_3104</name>
</gene>
<sequence>MSERTDGEDGDLGYRVLAAVVGLAVVSSLLVSGVAGSVGAQGAAGGDPDLEVFAPDPTLTPGTSTQLDLQIANDAEADFGTAQDRDRVTVARNVRIDVDADDAPITVESGRHSVGSVSENRPTTAPIAVDVPEGASPGTYDIDVELEYSYTSGYFPRGEVEYDRTRTVTRTVEIEIDDGPRFALSSAGDAAVQISETGTVAVEIENIGAEPARNVALRLESVSSMLTFGERAGDTARIDHLAPGETKSVAYEVSVAPDAPDRTYELDGTVRYTDPDGIRGYDDDGLSVGVGAIAEQSFSMTAEETTLHADEEGDVAVTITNEGPVTARDVSISLASEYPNVRLLENAVSAGTLAPGESATVDLPFDLGREADPVSKTLDMNVGYRTADGEHRVDPDHSLVVDIQERRDAFLVEITDATITADSSRLVEVTVTNNRDQRLTDVEAKLGASDPLDSDDDEGYVEALDPGETTTMTFELSATGDANPKTYSVAMDVRYDDEKGKTKMSSVYRLPVEVEASGGVLPFWLAPGGLLSLVAVGGIVYSRRRQGNTPGN</sequence>
<keyword evidence="1" id="KW-1133">Transmembrane helix</keyword>
<dbReference type="AlphaFoldDB" id="M1Y3Z7"/>
<dbReference type="EMBL" id="HF582854">
    <property type="protein sequence ID" value="CCQ37246.1"/>
    <property type="molecule type" value="Genomic_DNA"/>
</dbReference>
<dbReference type="Proteomes" id="UP000011867">
    <property type="component" value="Chromosome"/>
</dbReference>
<feature type="transmembrane region" description="Helical" evidence="1">
    <location>
        <begin position="12"/>
        <end position="31"/>
    </location>
</feature>
<name>M1Y3Z7_NATM8</name>
<dbReference type="Gene3D" id="2.60.40.10">
    <property type="entry name" value="Immunoglobulins"/>
    <property type="match status" value="2"/>
</dbReference>
<dbReference type="PANTHER" id="PTHR35902:SF3">
    <property type="entry name" value="NPCBM-ASSOCIATED, NEW3 DOMAIN OF ALPHA-GALACTOSIDASE"/>
    <property type="match status" value="1"/>
</dbReference>
<evidence type="ECO:0008006" key="4">
    <source>
        <dbReference type="Google" id="ProtNLM"/>
    </source>
</evidence>
<dbReference type="InterPro" id="IPR013783">
    <property type="entry name" value="Ig-like_fold"/>
</dbReference>
<evidence type="ECO:0000256" key="1">
    <source>
        <dbReference type="SAM" id="Phobius"/>
    </source>
</evidence>
<proteinExistence type="predicted"/>
<accession>M1Y3Z7</accession>
<dbReference type="eggNOG" id="arCOG02079">
    <property type="taxonomic scope" value="Archaea"/>
</dbReference>
<dbReference type="STRING" id="268739.Nmlp_3104"/>
<keyword evidence="3" id="KW-1185">Reference proteome</keyword>